<dbReference type="PANTHER" id="PTHR10962">
    <property type="entry name" value="INTEGRAL TRANSMEMBRANE PROTEIN 2"/>
    <property type="match status" value="1"/>
</dbReference>
<dbReference type="Proteomes" id="UP001516400">
    <property type="component" value="Unassembled WGS sequence"/>
</dbReference>
<evidence type="ECO:0000256" key="9">
    <source>
        <dbReference type="RuleBase" id="RU367061"/>
    </source>
</evidence>
<name>A0ABD2NPP2_9CUCU</name>
<dbReference type="PROSITE" id="PS50869">
    <property type="entry name" value="BRICHOS"/>
    <property type="match status" value="1"/>
</dbReference>
<gene>
    <name evidence="11" type="ORF">HHI36_003857</name>
</gene>
<evidence type="ECO:0000256" key="2">
    <source>
        <dbReference type="ARBA" id="ARBA00006794"/>
    </source>
</evidence>
<keyword evidence="4 9" id="KW-0735">Signal-anchor</keyword>
<dbReference type="AlphaFoldDB" id="A0ABD2NPP2"/>
<evidence type="ECO:0000256" key="5">
    <source>
        <dbReference type="ARBA" id="ARBA00022989"/>
    </source>
</evidence>
<keyword evidence="9" id="KW-1003">Cell membrane</keyword>
<comment type="similarity">
    <text evidence="2 9">Belongs to the ITM2 family.</text>
</comment>
<evidence type="ECO:0000256" key="6">
    <source>
        <dbReference type="ARBA" id="ARBA00023136"/>
    </source>
</evidence>
<dbReference type="SMART" id="SM01039">
    <property type="entry name" value="BRICHOS"/>
    <property type="match status" value="1"/>
</dbReference>
<dbReference type="GO" id="GO:0005886">
    <property type="term" value="C:plasma membrane"/>
    <property type="evidence" value="ECO:0007669"/>
    <property type="project" value="UniProtKB-UniRule"/>
</dbReference>
<organism evidence="11 12">
    <name type="scientific">Cryptolaemus montrouzieri</name>
    <dbReference type="NCBI Taxonomy" id="559131"/>
    <lineage>
        <taxon>Eukaryota</taxon>
        <taxon>Metazoa</taxon>
        <taxon>Ecdysozoa</taxon>
        <taxon>Arthropoda</taxon>
        <taxon>Hexapoda</taxon>
        <taxon>Insecta</taxon>
        <taxon>Pterygota</taxon>
        <taxon>Neoptera</taxon>
        <taxon>Endopterygota</taxon>
        <taxon>Coleoptera</taxon>
        <taxon>Polyphaga</taxon>
        <taxon>Cucujiformia</taxon>
        <taxon>Coccinelloidea</taxon>
        <taxon>Coccinellidae</taxon>
        <taxon>Scymninae</taxon>
        <taxon>Scymnini</taxon>
        <taxon>Cryptolaemus</taxon>
    </lineage>
</organism>
<evidence type="ECO:0000259" key="10">
    <source>
        <dbReference type="PROSITE" id="PS50869"/>
    </source>
</evidence>
<keyword evidence="8" id="KW-0325">Glycoprotein</keyword>
<keyword evidence="12" id="KW-1185">Reference proteome</keyword>
<evidence type="ECO:0000256" key="4">
    <source>
        <dbReference type="ARBA" id="ARBA00022968"/>
    </source>
</evidence>
<dbReference type="PANTHER" id="PTHR10962:SF1">
    <property type="entry name" value="INTEGRAL MEMBRANE PROTEIN 2"/>
    <property type="match status" value="1"/>
</dbReference>
<accession>A0ABD2NPP2</accession>
<proteinExistence type="inferred from homology"/>
<reference evidence="11 12" key="1">
    <citation type="journal article" date="2021" name="BMC Biol.">
        <title>Horizontally acquired antibacterial genes associated with adaptive radiation of ladybird beetles.</title>
        <authorList>
            <person name="Li H.S."/>
            <person name="Tang X.F."/>
            <person name="Huang Y.H."/>
            <person name="Xu Z.Y."/>
            <person name="Chen M.L."/>
            <person name="Du X.Y."/>
            <person name="Qiu B.Y."/>
            <person name="Chen P.T."/>
            <person name="Zhang W."/>
            <person name="Slipinski A."/>
            <person name="Escalona H.E."/>
            <person name="Waterhouse R.M."/>
            <person name="Zwick A."/>
            <person name="Pang H."/>
        </authorList>
    </citation>
    <scope>NUCLEOTIDE SEQUENCE [LARGE SCALE GENOMIC DNA]</scope>
    <source>
        <strain evidence="11">SYSU2018</strain>
    </source>
</reference>
<evidence type="ECO:0000256" key="7">
    <source>
        <dbReference type="ARBA" id="ARBA00023157"/>
    </source>
</evidence>
<evidence type="ECO:0000256" key="8">
    <source>
        <dbReference type="ARBA" id="ARBA00023180"/>
    </source>
</evidence>
<evidence type="ECO:0000313" key="11">
    <source>
        <dbReference type="EMBL" id="KAL3280620.1"/>
    </source>
</evidence>
<evidence type="ECO:0000313" key="12">
    <source>
        <dbReference type="Proteomes" id="UP001516400"/>
    </source>
</evidence>
<evidence type="ECO:0000256" key="1">
    <source>
        <dbReference type="ARBA" id="ARBA00004606"/>
    </source>
</evidence>
<comment type="caution">
    <text evidence="11">The sequence shown here is derived from an EMBL/GenBank/DDBJ whole genome shotgun (WGS) entry which is preliminary data.</text>
</comment>
<dbReference type="InterPro" id="IPR007084">
    <property type="entry name" value="BRICHOS_dom"/>
</dbReference>
<feature type="domain" description="BRICHOS" evidence="10">
    <location>
        <begin position="145"/>
        <end position="240"/>
    </location>
</feature>
<evidence type="ECO:0000256" key="3">
    <source>
        <dbReference type="ARBA" id="ARBA00022692"/>
    </source>
</evidence>
<dbReference type="Pfam" id="PF04089">
    <property type="entry name" value="BRICHOS"/>
    <property type="match status" value="1"/>
</dbReference>
<keyword evidence="3 9" id="KW-0812">Transmembrane</keyword>
<keyword evidence="7" id="KW-1015">Disulfide bond</keyword>
<comment type="subcellular location">
    <subcellularLocation>
        <location evidence="1 9">Membrane</location>
        <topology evidence="1 9">Single-pass type II membrane protein</topology>
    </subcellularLocation>
</comment>
<protein>
    <recommendedName>
        <fullName evidence="9">Integral membrane protein 2</fullName>
    </recommendedName>
</protein>
<keyword evidence="5 9" id="KW-1133">Transmembrane helix</keyword>
<sequence>MTILIKPFTEKKGDKLVVPLVTADQLAKSTEAAQKDAEAQNGNIVFVSASARRVTHSTVLGLFIAALIVVSIGIIGGLYFHHRYLHIPRYKLRIDGEKSYAADETSGPFFYEKFIGQRPTYNELQEELEIDLVNEEFEKIDVPDFRDGRNGRFIHDFNTNTTGIIDMKDRRCFVMPLNWGHVLPPKSFFDLINKMWDGYYKVDTEVVRETMRVVLPPLKDTKEVGAYIAQECQGMPIYKLEQLEGGAIEKRSADLNSEAKFSQFSGKGITEIKIVNLNDVENYEKSKL</sequence>
<dbReference type="EMBL" id="JABFTP020000144">
    <property type="protein sequence ID" value="KAL3280620.1"/>
    <property type="molecule type" value="Genomic_DNA"/>
</dbReference>
<dbReference type="InterPro" id="IPR040145">
    <property type="entry name" value="ITM2"/>
</dbReference>
<feature type="transmembrane region" description="Helical" evidence="9">
    <location>
        <begin position="59"/>
        <end position="80"/>
    </location>
</feature>
<keyword evidence="6 9" id="KW-0472">Membrane</keyword>